<evidence type="ECO:0000313" key="2">
    <source>
        <dbReference type="Proteomes" id="UP000715441"/>
    </source>
</evidence>
<sequence>MREMGFSGGSSVAESHDVFEDTALVREQRRRAVRAVASAAADAGDCALLLEALGLKPTEGVTAVPEPRPAD</sequence>
<proteinExistence type="predicted"/>
<evidence type="ECO:0000313" key="1">
    <source>
        <dbReference type="EMBL" id="NKQ53646.1"/>
    </source>
</evidence>
<gene>
    <name evidence="1" type="ORF">HFP15_12230</name>
</gene>
<protein>
    <submittedName>
        <fullName evidence="1">Uncharacterized protein</fullName>
    </submittedName>
</protein>
<accession>A0ABX1J1K0</accession>
<reference evidence="1 2" key="1">
    <citation type="submission" date="2020-04" db="EMBL/GenBank/DDBJ databases">
        <title>Novel species.</title>
        <authorList>
            <person name="Teo W.F.A."/>
            <person name="Lipun K."/>
            <person name="Srisuk N."/>
            <person name="Duangmal K."/>
        </authorList>
    </citation>
    <scope>NUCLEOTIDE SEQUENCE [LARGE SCALE GENOMIC DNA]</scope>
    <source>
        <strain evidence="1 2">K13G38</strain>
    </source>
</reference>
<organism evidence="1 2">
    <name type="scientific">Amycolatopsis acididurans</name>
    <dbReference type="NCBI Taxonomy" id="2724524"/>
    <lineage>
        <taxon>Bacteria</taxon>
        <taxon>Bacillati</taxon>
        <taxon>Actinomycetota</taxon>
        <taxon>Actinomycetes</taxon>
        <taxon>Pseudonocardiales</taxon>
        <taxon>Pseudonocardiaceae</taxon>
        <taxon>Amycolatopsis</taxon>
    </lineage>
</organism>
<dbReference type="Proteomes" id="UP000715441">
    <property type="component" value="Unassembled WGS sequence"/>
</dbReference>
<keyword evidence="2" id="KW-1185">Reference proteome</keyword>
<comment type="caution">
    <text evidence="1">The sequence shown here is derived from an EMBL/GenBank/DDBJ whole genome shotgun (WGS) entry which is preliminary data.</text>
</comment>
<dbReference type="EMBL" id="JAAXLS010000006">
    <property type="protein sequence ID" value="NKQ53646.1"/>
    <property type="molecule type" value="Genomic_DNA"/>
</dbReference>
<name>A0ABX1J1K0_9PSEU</name>